<reference evidence="1 2" key="1">
    <citation type="submission" date="2024-09" db="EMBL/GenBank/DDBJ databases">
        <authorList>
            <person name="Sun Q."/>
            <person name="Mori K."/>
        </authorList>
    </citation>
    <scope>NUCLEOTIDE SEQUENCE [LARGE SCALE GENOMIC DNA]</scope>
    <source>
        <strain evidence="1 2">JCM 13503</strain>
    </source>
</reference>
<protein>
    <recommendedName>
        <fullName evidence="3">DZANK-type domain-containing protein</fullName>
    </recommendedName>
</protein>
<evidence type="ECO:0000313" key="2">
    <source>
        <dbReference type="Proteomes" id="UP001589733"/>
    </source>
</evidence>
<proteinExistence type="predicted"/>
<evidence type="ECO:0000313" key="1">
    <source>
        <dbReference type="EMBL" id="MFB9991614.1"/>
    </source>
</evidence>
<evidence type="ECO:0008006" key="3">
    <source>
        <dbReference type="Google" id="ProtNLM"/>
    </source>
</evidence>
<comment type="caution">
    <text evidence="1">The sequence shown here is derived from an EMBL/GenBank/DDBJ whole genome shotgun (WGS) entry which is preliminary data.</text>
</comment>
<name>A0ABV6AVT3_9DEIO</name>
<sequence length="192" mass="20763">MTASLNPLLRNILKLKGLTEEHLAQLTELGLTSREDFRSVGDAATLLELLPNLNPSTAARVLLWALSNSGPAPESPLPPPPEMGNSVVVNTTDSVFCTHCQFKQPKDYHPGDLCPNCGLQAEPIETCYWCGASGPNKYCRACGAAFVATADLPLALILRRDGMAKDDIPAKLNQISEAEKAALWGRVRRARL</sequence>
<keyword evidence="2" id="KW-1185">Reference proteome</keyword>
<gene>
    <name evidence="1" type="ORF">ACFFLM_06495</name>
</gene>
<dbReference type="RefSeq" id="WP_380006958.1">
    <property type="nucleotide sequence ID" value="NZ_JBHLYR010000021.1"/>
</dbReference>
<accession>A0ABV6AVT3</accession>
<dbReference type="EMBL" id="JBHLYR010000021">
    <property type="protein sequence ID" value="MFB9991614.1"/>
    <property type="molecule type" value="Genomic_DNA"/>
</dbReference>
<organism evidence="1 2">
    <name type="scientific">Deinococcus oregonensis</name>
    <dbReference type="NCBI Taxonomy" id="1805970"/>
    <lineage>
        <taxon>Bacteria</taxon>
        <taxon>Thermotogati</taxon>
        <taxon>Deinococcota</taxon>
        <taxon>Deinococci</taxon>
        <taxon>Deinococcales</taxon>
        <taxon>Deinococcaceae</taxon>
        <taxon>Deinococcus</taxon>
    </lineage>
</organism>
<dbReference type="Proteomes" id="UP001589733">
    <property type="component" value="Unassembled WGS sequence"/>
</dbReference>